<name>A0A974HY99_XENLA</name>
<dbReference type="SUPFAM" id="SSF47576">
    <property type="entry name" value="Calponin-homology domain, CH-domain"/>
    <property type="match status" value="1"/>
</dbReference>
<dbReference type="InterPro" id="IPR002048">
    <property type="entry name" value="EF_hand_dom"/>
</dbReference>
<dbReference type="InterPro" id="IPR001101">
    <property type="entry name" value="Plectin_repeat"/>
</dbReference>
<feature type="coiled-coil region" evidence="17">
    <location>
        <begin position="3583"/>
        <end position="3647"/>
    </location>
</feature>
<dbReference type="InterPro" id="IPR043197">
    <property type="entry name" value="Plakin"/>
</dbReference>
<dbReference type="FunFam" id="1.20.58.60:FF:000010">
    <property type="entry name" value="plectin isoform X2"/>
    <property type="match status" value="1"/>
</dbReference>
<dbReference type="PANTHER" id="PTHR23169:SF25">
    <property type="entry name" value="MICROTUBULE-ACTIN CROSS-LINKING FACTOR 1, ISOFORMS 1_2_3_4_5"/>
    <property type="match status" value="1"/>
</dbReference>
<keyword evidence="8" id="KW-0493">Microtubule</keyword>
<dbReference type="GO" id="GO:0005198">
    <property type="term" value="F:structural molecule activity"/>
    <property type="evidence" value="ECO:0007669"/>
    <property type="project" value="TreeGrafter"/>
</dbReference>
<dbReference type="GO" id="GO:0005874">
    <property type="term" value="C:microtubule"/>
    <property type="evidence" value="ECO:0007669"/>
    <property type="project" value="UniProtKB-KW"/>
</dbReference>
<keyword evidence="11" id="KW-0106">Calcium</keyword>
<dbReference type="PROSITE" id="PS50222">
    <property type="entry name" value="EF_HAND_2"/>
    <property type="match status" value="2"/>
</dbReference>
<dbReference type="FunFam" id="1.20.58.60:FF:000084">
    <property type="entry name" value="microtubule-actin cross-linking factor 1 isoform X2"/>
    <property type="match status" value="1"/>
</dbReference>
<dbReference type="InterPro" id="IPR041615">
    <property type="entry name" value="Desmoplakin_SH3"/>
</dbReference>
<dbReference type="Gene3D" id="3.30.920.20">
    <property type="entry name" value="Gas2-like domain"/>
    <property type="match status" value="1"/>
</dbReference>
<dbReference type="FunFam" id="1.20.58.60:FF:000479">
    <property type="entry name" value="Microtubule-actin crosslinking factor 1"/>
    <property type="match status" value="1"/>
</dbReference>
<evidence type="ECO:0000259" key="19">
    <source>
        <dbReference type="PROSITE" id="PS50002"/>
    </source>
</evidence>
<dbReference type="InterPro" id="IPR011992">
    <property type="entry name" value="EF-hand-dom_pair"/>
</dbReference>
<dbReference type="SUPFAM" id="SSF46966">
    <property type="entry name" value="Spectrin repeat"/>
    <property type="match status" value="29"/>
</dbReference>
<evidence type="ECO:0000256" key="17">
    <source>
        <dbReference type="SAM" id="Coils"/>
    </source>
</evidence>
<dbReference type="FunFam" id="1.10.418.10:FF:000002">
    <property type="entry name" value="Microtubule-actin cross-linking factor 1"/>
    <property type="match status" value="1"/>
</dbReference>
<feature type="domain" description="EF-hand" evidence="21">
    <location>
        <begin position="6397"/>
        <end position="6432"/>
    </location>
</feature>
<dbReference type="PROSITE" id="PS00020">
    <property type="entry name" value="ACTININ_2"/>
    <property type="match status" value="1"/>
</dbReference>
<dbReference type="FunFam" id="1.20.58.60:FF:000088">
    <property type="entry name" value="microtubule-actin cross-linking factor 1 isoform X2"/>
    <property type="match status" value="1"/>
</dbReference>
<evidence type="ECO:0008006" key="25">
    <source>
        <dbReference type="Google" id="ProtNLM"/>
    </source>
</evidence>
<dbReference type="PANTHER" id="PTHR23169">
    <property type="entry name" value="ENVOPLAKIN"/>
    <property type="match status" value="1"/>
</dbReference>
<dbReference type="Pfam" id="PF00435">
    <property type="entry name" value="Spectrin"/>
    <property type="match status" value="17"/>
</dbReference>
<evidence type="ECO:0000256" key="9">
    <source>
        <dbReference type="ARBA" id="ARBA00022723"/>
    </source>
</evidence>
<dbReference type="GO" id="GO:0098609">
    <property type="term" value="P:cell-cell adhesion"/>
    <property type="evidence" value="ECO:0007669"/>
    <property type="project" value="TreeGrafter"/>
</dbReference>
<dbReference type="GO" id="GO:0005509">
    <property type="term" value="F:calcium ion binding"/>
    <property type="evidence" value="ECO:0007669"/>
    <property type="project" value="InterPro"/>
</dbReference>
<keyword evidence="9" id="KW-0479">Metal-binding</keyword>
<dbReference type="Gene3D" id="1.10.418.10">
    <property type="entry name" value="Calponin-like domain"/>
    <property type="match status" value="2"/>
</dbReference>
<dbReference type="GO" id="GO:0005882">
    <property type="term" value="C:intermediate filament"/>
    <property type="evidence" value="ECO:0007669"/>
    <property type="project" value="TreeGrafter"/>
</dbReference>
<keyword evidence="14" id="KW-0206">Cytoskeleton</keyword>
<dbReference type="SMART" id="SM00033">
    <property type="entry name" value="CH"/>
    <property type="match status" value="2"/>
</dbReference>
<evidence type="ECO:0000259" key="20">
    <source>
        <dbReference type="PROSITE" id="PS50021"/>
    </source>
</evidence>
<dbReference type="GO" id="GO:0030057">
    <property type="term" value="C:desmosome"/>
    <property type="evidence" value="ECO:0007669"/>
    <property type="project" value="UniProtKB-SubCell"/>
</dbReference>
<dbReference type="GO" id="GO:0045104">
    <property type="term" value="P:intermediate filament cytoskeleton organization"/>
    <property type="evidence" value="ECO:0007669"/>
    <property type="project" value="InterPro"/>
</dbReference>
<comment type="subcellular location">
    <subcellularLocation>
        <location evidence="1">Cell membrane</location>
    </subcellularLocation>
    <subcellularLocation>
        <location evidence="3">Cell projection</location>
    </subcellularLocation>
    <subcellularLocation>
        <location evidence="2">Cytoplasm</location>
        <location evidence="2">Cytoskeleton</location>
    </subcellularLocation>
</comment>
<dbReference type="SUPFAM" id="SSF75399">
    <property type="entry name" value="Plakin repeat"/>
    <property type="match status" value="3"/>
</dbReference>
<dbReference type="FunFam" id="1.20.58.60:FF:000141">
    <property type="entry name" value="Microtubule-actin cross-linking factor 1"/>
    <property type="match status" value="1"/>
</dbReference>
<dbReference type="InterPro" id="IPR018247">
    <property type="entry name" value="EF_Hand_1_Ca_BS"/>
</dbReference>
<dbReference type="Pfam" id="PF13499">
    <property type="entry name" value="EF-hand_7"/>
    <property type="match status" value="1"/>
</dbReference>
<dbReference type="Pfam" id="PF02187">
    <property type="entry name" value="GAS2"/>
    <property type="match status" value="1"/>
</dbReference>
<dbReference type="FunFam" id="1.20.58.60:FF:000016">
    <property type="entry name" value="Microtubule-actin cross-linking factor 1"/>
    <property type="match status" value="1"/>
</dbReference>
<dbReference type="CDD" id="cd00176">
    <property type="entry name" value="SPEC"/>
    <property type="match status" value="15"/>
</dbReference>
<dbReference type="InterPro" id="IPR036534">
    <property type="entry name" value="GAR_dom_sf"/>
</dbReference>
<gene>
    <name evidence="23" type="ORF">XELAEV_18012621mg</name>
</gene>
<dbReference type="FunFam" id="1.20.58.60:FF:000061">
    <property type="entry name" value="microtubule-actin cross-linking factor 1 isoform X3"/>
    <property type="match status" value="1"/>
</dbReference>
<dbReference type="Pfam" id="PF21097">
    <property type="entry name" value="SR_plectin_7"/>
    <property type="match status" value="1"/>
</dbReference>
<keyword evidence="5" id="KW-1003">Cell membrane</keyword>
<feature type="coiled-coil region" evidence="17">
    <location>
        <begin position="3837"/>
        <end position="3864"/>
    </location>
</feature>
<sequence length="6539" mass="745612">MSGYIPGQLPADRNQENEFVRAYEGVLERYKGTEREFWVFCGSECGCLGSFWVAIVVTWHGSPREKGRMRFHRLQNVQIALDFLKQRQVKLVNIRNDDITDGNPKLTLGLIWTIILHFQISDIYVSGESGDMSAKEKLLLWTQKVTAGYAGIKCTNFSSCWSDGKMFNAIIHRYRPDLVDMQRVELQGNRENLEQAFEIAESLGVTRLLDAEDVDVNSPDEKSVITYVSSIYDAFPKVPEGAEGISATEVDSRWLEYQERVVCLTQWIRQNVLLMSNKSFPQNPVELKALYNQYVHVKETEIPAKEQEKEQIQKLYQMLQNWIEFGRVKLLPSLHPNDVEEQWGKLILFMLEREKILRPAVERLELLLQIANRIQNGCLSCEEKLTLARNTLQSDAANIECGQTFQQESEVVQFLQESEGLLRQLQSDVQILRDEKYFQVEELAFRVLRIQDELLNLKMECSNLYRRGNLITSDLQPTVSLSNTHQHSLHTSPSSSSWRKPMSRSELVLLSSSEDEGSLRFVYELLAWVEEIQMKLELSEWGSDLPSVEAQLESQRIVHTSVEELVSSLREARSYEVKMSPNFRSSYGETLSKLETQYCKLRETSSSRLRNLQSLHDFVSQTTAQIIWLNQKEEEELAYDWSDGNLNIAAKKDYFTELMQELEEKQDVIQSLQETAELLSLENHPAKQTVEAYSAAVISQWQWVKQLCLCVEQHLKENSAYLQFFNDVRESEVYLSNLQDSIKRKYSCDRSTSISRLEDILQDSMDEKEQLIQSRSSVASLVGRSKNIVQLKPRNPEHCLTSTLPIRAICDYRQIEITISRNEECVLEDNTQRTKWKVISTTGNEAMVPSVCFLIPPPNQEAMEMASRVEQLYQKVMSLWHELHVNTKSVISWNYLRKDVEVVQSWNSEKLRALPLAECLETLSNLSASLKCHLDEFLEDSKDSQIFLMADRLNMEQEVDSCRDQCRKLVDLIVTEDKEESEARTYLSELYNIELQVGQCEQRLVKRIQSPAGTDADAVHEITIHISEQERMQEELKCLKSELYVVSERCDDFLHKSCSGSSTPNLRSQLDLLVKRMDQVYGLSSVFLEKLKTVDVVIRSLQEAEGMVKGFEIKLSQEASLSADTAFIHSQQNLLQQWLAEAADKDCIISALENDIAKSKDVRERLHEKTQERSMDVEHYQERAGKLRERWNAVHSQLETRQSELLGIQEALRNYRGLHDNLIQWIEETKSQQEKMKPGQSEDRRVLSEQLSQQTALVAEIEKNQTCLDECQTISQQYSNLVKEYELQLMTYRACVESQQKSPMKRRRLFSSSDIITQEFMDLRTRYTALVTLTTQHVKYISDALRRLEEEEALSEELLSQKERISEAVKSMQIFLAKNSDRLSTQEKEELLSQIQELNGKYNHLSEKCDSQVQQLHTKLAREAEQKMNHAVGGVIDLGSMEIFPIFWSMQRGLIDQDTGLFLLEAQIVLSGLIVPATNERLNLEEALNRNLVDRRLFECLQVLRDANKLVAGGKSGKQKLLSVIAAMEDKIISEFDGLKILSIHFAMEGFQLTSDVTDLEQASQAGLISRLLCQKLKASSKNLVDPNTAKRMSLAEIMQTCIIHESTGLRLLPVKQPAGGMVCLKSGKKVSIFRAVQEGLIDRQVAVRLLEAQLCAGGIKDTKTGHQLTVDEAVRHNLIDQDVARALLTRQLENGGIIASVTGQKITLDEAVKENLVAPKLALLVLESLGSFKGVLWPESGEILNVADALQLGMISTETALNILESRQRIQGLYMSEGKRVLSWDDAVMSVTVNENIAKMLQSAIIPDTISNLSVGYECMPELGLYPGSLSGNSSPHSVESSELKRGARPEDNKELISHLINVSYINVHSGQRLLLTNNKENIVAKLFPSASLDNSVGISQDNEKGINQYNVEKKLEKPEHLKAFTSENTEAVTKLETNLCLLPEEGKLPLGTHHAKPDETIPSLQNNHASQLKLATDHGGAKYIFKNPEIAAFSIKQLTIDHDDAEENIFKNPEIAAFSTEQLLLPDITENSLSEMKDGKIESSPKNKGLVDTQVQTLAINGKIPETQEQAKTMKSCEMSFDPEKQLRSTLDLETENMDVLKDIPKQQVASETCLTVNSAYPENIYSEGKVEGAGLLLDNMNVPCGISSSVHLNDAYVIEEEDALNMLSEQLMNGGIIVPNSSEKLLLNEAASQGIISSHTALKLMEKVGLFAGFFDSKTCDKLTIHDVIDEGVQITQATERDIRFKDGDLMEQTQKDITFIDDSRVQCKPSATEGEDLFELKHCDTNIYGEESSLHGTSGKVNLELQSSESKSTDGSVPCIDQNFDKQEIDPEVNCGSIFKNQKVKNVLPDTALFLQVPENEHFTDSLGNNHSEKITMSENFSKYLQKLQKPLSQCGFNMVSVQKPFTASNYVLSENLSFSHDLSQSDMSSVSRILQKSGNAEFHREEGTMSFSSPQYMKECDDNIQQKCRDTDSITGHEQHIEGSCLTKDLYLLPLTKSSIHSGIKSQQECDIIKSSEDVTVGKPVNDVTDGIPQEGRIKTNMDLKSGQSKEDVVNPADFKTERPTKGTAKPQVIKDISPTGDTVKPVKTLTDERFKEDVIKPTGQLALVKAKEDIFKPVRRPKEDPVKADQSLLEAKSKYDTVNKNNDPNEGPSKEKETQLDRNLTDARPFEPDKDITQAKPKVTTPKIDYSSQNIRILFKDSYTISMKQACLEHEENLVSYLSMLRDIEVRLGPAQPVPPCIKEVQEQLKQAEVRESIFVNVLDLELRQLMSPVSQELDFVKQIISKRPLEVPVQLLRVLEKDAKNLEKSLTSIKGNSELRVKQLQDALETVKGEILVEHKELESKLHSLLQWVKQTTDSLDSAKTNDDLRLDAEKLQQELNHAESLRQPLTDTRQKLDSIAFDIQFFISEQAQDLTPQQSRTLLRLLNDLQRSFRELSERLVAWEEIIQERQAACSHEFEELALWAELTEKALPSHQTSHDLSSLKEQHNAVQALHKDVQSRGKQFSNIIKAAEDFLAENKTKMNPVELESFQKKLQQAKEQYHAVLEKTADTEKQLERALSTAVLEETKKSETAEELKVNLGKIESLLSQVRPSNALLKTVPDGSNQSIQNRCLPPDKTASMVNDLYERKKAQHQEMLEQQQNFILTIQSAQDFLDKHGNTLCPEERQQLQNQLAQLKEEYSASMSQAQLQLKNAQILRDEMQNFIYDHGEFELWLVRSEEELDNMRKGKKDCEGLKHLLKQQMDISEDIISHKGDLRYINLSGQKAIEAEKATAEQCKEDFEMVAGTMVKSKLEEASKRFSTLQSKCSKLGSHLNIVLDRYQQLQEGSDTAVTWLQVTELEVDHILSEPVASDPEVLQTQLAKAKSMQSNLVEHQVQVEKVHKALRMLLEIQDEPSPDCRSMQDIAESIDRRFQNISNQMSFHSDLLQKTVAQSQNVQDAIENLLQWLEEMENTLAEQKHTRMSSTSVEEALAMSMKLKQDISSRRGSMDATGEMVGKFMETADSAAASALQRKLSEVTSRFNEVCMQQRLQETALKEILPKVEKYEQLSNELHDFTVTRSRLLASGNQPERDITQFSEQIKELNAEIKQQEEHLVMVEQLARELSTSPILTDASGHLQKLETLKKDFTELREAALERESETLSCQESLEQFQKLVGVMRKWLKEKEDSVPSAEDSLKTCEMLSRLQQVKDHLSDWEMKGPKMAEITKQGSELECRIMEITASEGQRRGGSVLMATGSSSGNVNGYHTCQDLTGIQCDVSETSQKYENLGLLLNKREEQLSTMLENFEKIKHETNHMLTWLESKEKTMAAVNVSPTKSEVVKAQAKQNKEFLSELEQSTEKVESLKATLRDLLEKHPNSPEAENWKTMLENLNQQWGRVNQVTAERQHKLEESANQLATFQVAGSQLCPWLKEKELMMSVLGPLSVDPNMLNAQKQQVQFMLKEFEARKAQYEELKLAAYGILTGPGEESPSTCQVEEEFHNISGKWIELTSRLNSRADQIDQATIKSSHYKEVLQRLTDKIKQVGKNLASQPAVSTQPDAVKQQLQETSGIRSELEQLAKEVTDAQELCNELSALVMEPYFKDELQKRLDTVALPLKGMEDLASDRVNRLQMALSSSQQFQQMFDELRSCLDEKQMQHVKSPPVSAKLEKLQTLLHEQEEFQKSLNQYSGSYEMIVTEGESLLMSAHSGEERTSLQNHLMNLKSKWNELGKQSSERHVKLKDCLQKAQKYVRHVEDLVPWLEDCEIHVKEMEMTLDPVQLEAQLLRAKALQTDTDKKRSLLEMMNSAADLLIEAAEVDDRDILEDRAKINQRMDTITEELHNKSGSFEEMSLRLKELKGSFSNIDKKLEGARHLLEIFTGLGPQACSSKNLESMRSQQDMLLALEAQILYLRNLIQGLMADAPQGSDVSHLVYQAQQVQHDFEMVKEDVNECCENMETKLQGIGQFHTHVREMFSELADLDDELDNMGPVGRDIDSLKSQAEVIQTFLETLQSLKSSIESSESKCRDMLEKEGGPDLIVLMRELGSLNKQCSKLTERGKNRQGQLVSTLSRVEEFTMKLKELNNQIMTAEGSSALQGVVGTEVDTIKQQLNYFKVFQKEQVDSLQAKLHQVNGIGQGLIQSADKNCDVHGLEHDTEELNIKWNTLNKKVAERVTQLQEALLHCGKFQDALEPLLSWLTDTEDLIANQKPPSAEYKVVKAQIQEQKLLQRLLDDRRTTVEMIQAEGIRIAEGADPADGEKIRHQLEILAERWSLLLQKAQLRQKQLEDILVIAKQFHETTEPIFDWLSATEKKLANSEPIGTQTGKIQQQIQRHKALNEDIINRKKNVDQAIKNGQALLKQTTGEEVLLIQEKLDGIKTRYSEITSSSGKALKTLEQALQLASKFQATHDELNGWLRRVEDELAQSCGQPPSGDMISQFQQQQKELKKEAMEYRIVLDTINEVGSALLELVPWRAREGLDKLVADDNEQYRSVSDTIGQRVDQIDAAIQRSQQYEQAADAELAWVAETKRKLLALGPICLEQDQTTAQLQVQKAFAVDIIRHKDSIDELIRTEEEILATCGDEQKSLLQEKTKTLVQQYEDISHLHSERYARLERAQVLVGQFWETYEELIPWIEEMQVLLSQLPPPAVDQEMLRQQQEEMRQLRESVAEHKPHIDKLLKIGPHLSELNPEEGITVQEKYHSAEELYVGIKEEVRKRAMVLDDAVAQAAQFHDKIGPMLETLESMASRLRIPPLIPAEVEKIRECISDNKNAVMELEKLQPAFLALKHRGEELISRSQGPDIDPAVKDIQDKLDQMVFFWEDIKSRADERESKFLDVLELAEKFWLDMSTLLTTIKDTHEIVHDLESPGIDPSMIKQQIEAADSIKEETDGLHEELEFIRILGADLIFACGETEKPEVKKSIDEMNTAWENLKRTWTERLEKLRDAMSNAVQYQDTLQAMFDWLDNAVIKLCDMHPVGTELNTVKEQIEEMKEFKVEVYQQQIEMEKLNHQGELMLKKAIDDTDRDIIKGPLTELKHLWENLGEKIAHRQQKLEDALLALGQFQHALAELMSWLTHTNELLNAQRAICGDPKVIEVELAKHHVLKNDVLAHQSTVQTVNKAGNELLESSARDDANSLRTRLETLTQLWETVLQKTEEREQQLEMALQQAQGLSGEIEDFIQWQTNIESQLLAAKPTGGLPETAREQLQAHMELYAEIKANEDLYRHLLDKGQLMLISRDDATGSITEQNVAILKRKWQTVSNKIEERKTKLEEALTLATDFQNSLQDFINWLTQAEQSLNIAPSPSLILDTVLFQIDEHKVFVNEVNIHREHIIELDKIGNQLKFLSQKQDVVLIKNLLLSVQSRWEKVVQRSIERGRSLDDARKRAKQFHEAWKKLIDWLEEAENHLDSDLEISNDPDKIKLQLTKHKEFQKTLGSKQPVYDTTVRTGRALKEKALLTSDVQKLDHLLGEVRDKWDTVCGKSVERQHKLEEALLFSGQFMDALQALVDWLYKVEPQLAEDQPLHGDLDLVMNLMDAHKVFQKELGKRTSSVQALKRSARELLESSREDTTWVKVQLQELSSRWDTVCKLSVSKQTHLEQALKQAEEFHTAVHMLLEWLSEAEQTLRFRGALPDDAESLQSLIDIHKEFMKKVEEKQTDVNTAVRMGEEILTMCHPDCITTIKHWITIIRARFEEVLTWGNQHQQRLQTALSDLMANSELLDELLSWIQWAETTLIQRDQDPMPQNIDQVKALISEHQVFMEEMTQKQPDVDRVTKTYKRKTTDPNHTSFNDKTRRKPAVQNATPVLPVISQPETKNPRINQLSAHWQQVWLLALERQRKLNDALDRLEELKEFANFDFDIWRKKYMRWMNHKKSRVMDFFRRIDKDQDGKITRQEFIDGILASKFPTTKLEMTAVADIFDQDGDGYIDYYEFVAALHPNKDAYRPTTDADKIEDEVTRQVAQCKCAKRFQVEQIGENKYRFFLGNQFGDSQQLRLVRILRSTVMVRVGGGWMALDEFLVKNDPCRVHHPGNKLKRTDSISSIGLNYLAL</sequence>
<dbReference type="Pfam" id="PF17902">
    <property type="entry name" value="SH3_10"/>
    <property type="match status" value="1"/>
</dbReference>
<evidence type="ECO:0000256" key="4">
    <source>
        <dbReference type="ARBA" id="ARBA00022443"/>
    </source>
</evidence>
<dbReference type="FunFam" id="1.10.238.10:FF:000013">
    <property type="entry name" value="Microtubule-actin cross-linking factor 1"/>
    <property type="match status" value="1"/>
</dbReference>
<evidence type="ECO:0000256" key="18">
    <source>
        <dbReference type="SAM" id="MobiDB-lite"/>
    </source>
</evidence>
<dbReference type="InterPro" id="IPR001452">
    <property type="entry name" value="SH3_domain"/>
</dbReference>
<dbReference type="InterPro" id="IPR036872">
    <property type="entry name" value="CH_dom_sf"/>
</dbReference>
<feature type="coiled-coil region" evidence="17">
    <location>
        <begin position="4555"/>
        <end position="4582"/>
    </location>
</feature>
<dbReference type="FunFam" id="1.20.58.60:FF:000087">
    <property type="entry name" value="microtubule-actin cross-linking factor 1 isoform X2"/>
    <property type="match status" value="1"/>
</dbReference>
<feature type="coiled-coil region" evidence="17">
    <location>
        <begin position="655"/>
        <end position="682"/>
    </location>
</feature>
<dbReference type="GO" id="GO:0005886">
    <property type="term" value="C:plasma membrane"/>
    <property type="evidence" value="ECO:0007669"/>
    <property type="project" value="UniProtKB-SubCell"/>
</dbReference>
<reference evidence="24" key="1">
    <citation type="journal article" date="2016" name="Nature">
        <title>Genome evolution in the allotetraploid frog Xenopus laevis.</title>
        <authorList>
            <person name="Session A.M."/>
            <person name="Uno Y."/>
            <person name="Kwon T."/>
            <person name="Chapman J.A."/>
            <person name="Toyoda A."/>
            <person name="Takahashi S."/>
            <person name="Fukui A."/>
            <person name="Hikosaka A."/>
            <person name="Suzuki A."/>
            <person name="Kondo M."/>
            <person name="van Heeringen S.J."/>
            <person name="Quigley I."/>
            <person name="Heinz S."/>
            <person name="Ogino H."/>
            <person name="Ochi H."/>
            <person name="Hellsten U."/>
            <person name="Lyons J.B."/>
            <person name="Simakov O."/>
            <person name="Putnam N."/>
            <person name="Stites J."/>
            <person name="Kuroki Y."/>
            <person name="Tanaka T."/>
            <person name="Michiue T."/>
            <person name="Watanabe M."/>
            <person name="Bogdanovic O."/>
            <person name="Lister R."/>
            <person name="Georgiou G."/>
            <person name="Paranjpe S.S."/>
            <person name="van Kruijsbergen I."/>
            <person name="Shu S."/>
            <person name="Carlson J."/>
            <person name="Kinoshita T."/>
            <person name="Ohta Y."/>
            <person name="Mawaribuchi S."/>
            <person name="Jenkins J."/>
            <person name="Grimwood J."/>
            <person name="Schmutz J."/>
            <person name="Mitros T."/>
            <person name="Mozaffari S.V."/>
            <person name="Suzuki Y."/>
            <person name="Haramoto Y."/>
            <person name="Yamamoto T.S."/>
            <person name="Takagi C."/>
            <person name="Heald R."/>
            <person name="Miller K."/>
            <person name="Haudenschild C."/>
            <person name="Kitzman J."/>
            <person name="Nakayama T."/>
            <person name="Izutsu Y."/>
            <person name="Robert J."/>
            <person name="Fortriede J."/>
            <person name="Burns K."/>
            <person name="Lotay V."/>
            <person name="Karimi K."/>
            <person name="Yasuoka Y."/>
            <person name="Dichmann D.S."/>
            <person name="Flajnik M.F."/>
            <person name="Houston D.W."/>
            <person name="Shendure J."/>
            <person name="DuPasquier L."/>
            <person name="Vize P.D."/>
            <person name="Zorn A.M."/>
            <person name="Ito M."/>
            <person name="Marcotte E.M."/>
            <person name="Wallingford J.B."/>
            <person name="Ito Y."/>
            <person name="Asashima M."/>
            <person name="Ueno N."/>
            <person name="Matsuda Y."/>
            <person name="Veenstra G.J."/>
            <person name="Fujiyama A."/>
            <person name="Harland R.M."/>
            <person name="Taira M."/>
            <person name="Rokhsar D.S."/>
        </authorList>
    </citation>
    <scope>NUCLEOTIDE SEQUENCE [LARGE SCALE GENOMIC DNA]</scope>
    <source>
        <strain evidence="24">J</strain>
    </source>
</reference>
<organism evidence="23 24">
    <name type="scientific">Xenopus laevis</name>
    <name type="common">African clawed frog</name>
    <dbReference type="NCBI Taxonomy" id="8355"/>
    <lineage>
        <taxon>Eukaryota</taxon>
        <taxon>Metazoa</taxon>
        <taxon>Chordata</taxon>
        <taxon>Craniata</taxon>
        <taxon>Vertebrata</taxon>
        <taxon>Euteleostomi</taxon>
        <taxon>Amphibia</taxon>
        <taxon>Batrachia</taxon>
        <taxon>Anura</taxon>
        <taxon>Pipoidea</taxon>
        <taxon>Pipidae</taxon>
        <taxon>Xenopodinae</taxon>
        <taxon>Xenopus</taxon>
        <taxon>Xenopus</taxon>
    </lineage>
</organism>
<evidence type="ECO:0000256" key="1">
    <source>
        <dbReference type="ARBA" id="ARBA00004236"/>
    </source>
</evidence>
<dbReference type="FunFam" id="1.20.58.60:FF:000031">
    <property type="entry name" value="Microtubule-actin cross-linking factor 1"/>
    <property type="match status" value="1"/>
</dbReference>
<dbReference type="InterPro" id="IPR035915">
    <property type="entry name" value="Plakin_repeat_sf"/>
</dbReference>
<feature type="coiled-coil region" evidence="17">
    <location>
        <begin position="3036"/>
        <end position="3063"/>
    </location>
</feature>
<keyword evidence="10" id="KW-0677">Repeat</keyword>
<evidence type="ECO:0000256" key="5">
    <source>
        <dbReference type="ARBA" id="ARBA00022475"/>
    </source>
</evidence>
<keyword evidence="4 16" id="KW-0728">SH3 domain</keyword>
<dbReference type="FunFam" id="1.20.58.60:FF:000092">
    <property type="entry name" value="microtubule-actin cross-linking factor 1 isoform X2"/>
    <property type="match status" value="1"/>
</dbReference>
<dbReference type="Gene3D" id="1.20.58.60">
    <property type="match status" value="30"/>
</dbReference>
<evidence type="ECO:0000256" key="15">
    <source>
        <dbReference type="ARBA" id="ARBA00023273"/>
    </source>
</evidence>
<feature type="coiled-coil region" evidence="17">
    <location>
        <begin position="3168"/>
        <end position="3206"/>
    </location>
</feature>
<dbReference type="Proteomes" id="UP000694892">
    <property type="component" value="Chromosome 2L"/>
</dbReference>
<dbReference type="Pfam" id="PF21019">
    <property type="entry name" value="Spectrin_3"/>
    <property type="match status" value="1"/>
</dbReference>
<dbReference type="SMART" id="SM00243">
    <property type="entry name" value="GAS2"/>
    <property type="match status" value="1"/>
</dbReference>
<keyword evidence="12" id="KW-0472">Membrane</keyword>
<feature type="domain" description="Calponin-homology (CH)" evidence="20">
    <location>
        <begin position="132"/>
        <end position="236"/>
    </location>
</feature>
<evidence type="ECO:0000256" key="3">
    <source>
        <dbReference type="ARBA" id="ARBA00004316"/>
    </source>
</evidence>
<keyword evidence="13" id="KW-0009">Actin-binding</keyword>
<feature type="coiled-coil region" evidence="17">
    <location>
        <begin position="1341"/>
        <end position="1415"/>
    </location>
</feature>
<dbReference type="Pfam" id="PF00681">
    <property type="entry name" value="Plectin"/>
    <property type="match status" value="4"/>
</dbReference>
<dbReference type="GO" id="GO:0043588">
    <property type="term" value="P:skin development"/>
    <property type="evidence" value="ECO:0007669"/>
    <property type="project" value="TreeGrafter"/>
</dbReference>
<dbReference type="Pfam" id="PF00307">
    <property type="entry name" value="CH"/>
    <property type="match status" value="2"/>
</dbReference>
<keyword evidence="17" id="KW-0175">Coiled coil</keyword>
<evidence type="ECO:0000256" key="10">
    <source>
        <dbReference type="ARBA" id="ARBA00022737"/>
    </source>
</evidence>
<feature type="region of interest" description="Disordered" evidence="18">
    <location>
        <begin position="2625"/>
        <end position="2685"/>
    </location>
</feature>
<keyword evidence="15" id="KW-0966">Cell projection</keyword>
<dbReference type="SMART" id="SM01129">
    <property type="entry name" value="DELLA"/>
    <property type="match status" value="1"/>
</dbReference>
<dbReference type="PROSITE" id="PS50021">
    <property type="entry name" value="CH"/>
    <property type="match status" value="2"/>
</dbReference>
<dbReference type="CDD" id="cd00051">
    <property type="entry name" value="EFh"/>
    <property type="match status" value="1"/>
</dbReference>
<dbReference type="InterPro" id="IPR041573">
    <property type="entry name" value="Desmoplakin_Spectrin-like"/>
</dbReference>
<evidence type="ECO:0000256" key="2">
    <source>
        <dbReference type="ARBA" id="ARBA00004245"/>
    </source>
</evidence>
<dbReference type="InterPro" id="IPR001715">
    <property type="entry name" value="CH_dom"/>
</dbReference>
<evidence type="ECO:0000256" key="13">
    <source>
        <dbReference type="ARBA" id="ARBA00023203"/>
    </source>
</evidence>
<dbReference type="EMBL" id="CM004468">
    <property type="protein sequence ID" value="OCT94937.1"/>
    <property type="molecule type" value="Genomic_DNA"/>
</dbReference>
<feature type="compositionally biased region" description="Basic and acidic residues" evidence="18">
    <location>
        <begin position="1841"/>
        <end position="1851"/>
    </location>
</feature>
<dbReference type="InterPro" id="IPR001589">
    <property type="entry name" value="Actinin_actin-bd_CS"/>
</dbReference>
<feature type="domain" description="EF-hand" evidence="21">
    <location>
        <begin position="6361"/>
        <end position="6396"/>
    </location>
</feature>
<dbReference type="PROSITE" id="PS00018">
    <property type="entry name" value="EF_HAND_1"/>
    <property type="match status" value="2"/>
</dbReference>
<keyword evidence="6" id="KW-0963">Cytoplasm</keyword>
<dbReference type="Gene3D" id="3.90.1290.10">
    <property type="entry name" value="Plakin repeat"/>
    <property type="match status" value="3"/>
</dbReference>
<evidence type="ECO:0000256" key="7">
    <source>
        <dbReference type="ARBA" id="ARBA00022553"/>
    </source>
</evidence>
<dbReference type="FunFam" id="1.20.58.60:FF:000095">
    <property type="entry name" value="microtubule-actin cross-linking factor 1 isoform X2"/>
    <property type="match status" value="1"/>
</dbReference>
<dbReference type="FunFam" id="1.20.58.60:FF:000012">
    <property type="entry name" value="Microtubule-actin cross-linking factor 1"/>
    <property type="match status" value="1"/>
</dbReference>
<dbReference type="FunFam" id="1.20.58.60:FF:000008">
    <property type="entry name" value="microtubule-actin cross-linking factor 1"/>
    <property type="match status" value="1"/>
</dbReference>
<evidence type="ECO:0000256" key="12">
    <source>
        <dbReference type="ARBA" id="ARBA00023136"/>
    </source>
</evidence>
<dbReference type="GO" id="GO:0003779">
    <property type="term" value="F:actin binding"/>
    <property type="evidence" value="ECO:0007669"/>
    <property type="project" value="UniProtKB-KW"/>
</dbReference>
<keyword evidence="7" id="KW-0597">Phosphoprotein</keyword>
<dbReference type="InterPro" id="IPR018159">
    <property type="entry name" value="Spectrin/alpha-actinin"/>
</dbReference>
<feature type="domain" description="Calponin-homology (CH)" evidence="20">
    <location>
        <begin position="13"/>
        <end position="119"/>
    </location>
</feature>
<dbReference type="GO" id="GO:0005737">
    <property type="term" value="C:cytoplasm"/>
    <property type="evidence" value="ECO:0007669"/>
    <property type="project" value="TreeGrafter"/>
</dbReference>
<dbReference type="FunFam" id="1.20.58.60:FF:000009">
    <property type="entry name" value="dystonin isoform X1"/>
    <property type="match status" value="1"/>
</dbReference>
<dbReference type="GO" id="GO:0042995">
    <property type="term" value="C:cell projection"/>
    <property type="evidence" value="ECO:0007669"/>
    <property type="project" value="UniProtKB-SubCell"/>
</dbReference>
<evidence type="ECO:0000256" key="6">
    <source>
        <dbReference type="ARBA" id="ARBA00022490"/>
    </source>
</evidence>
<feature type="domain" description="SH3" evidence="19">
    <location>
        <begin position="801"/>
        <end position="858"/>
    </location>
</feature>
<evidence type="ECO:0000313" key="24">
    <source>
        <dbReference type="Proteomes" id="UP000694892"/>
    </source>
</evidence>
<dbReference type="FunFam" id="1.20.58.60:FF:000022">
    <property type="entry name" value="Microtubule-actin cross-linking factor 1"/>
    <property type="match status" value="1"/>
</dbReference>
<dbReference type="Pfam" id="PF18373">
    <property type="entry name" value="Spectrin_2"/>
    <property type="match status" value="1"/>
</dbReference>
<evidence type="ECO:0000313" key="23">
    <source>
        <dbReference type="EMBL" id="OCT94937.1"/>
    </source>
</evidence>
<evidence type="ECO:0000259" key="22">
    <source>
        <dbReference type="PROSITE" id="PS51460"/>
    </source>
</evidence>
<dbReference type="OMA" id="SDFINME"/>
<evidence type="ECO:0000256" key="8">
    <source>
        <dbReference type="ARBA" id="ARBA00022701"/>
    </source>
</evidence>
<proteinExistence type="predicted"/>
<dbReference type="SMART" id="SM00250">
    <property type="entry name" value="PLEC"/>
    <property type="match status" value="8"/>
</dbReference>
<evidence type="ECO:0000256" key="16">
    <source>
        <dbReference type="PROSITE-ProRule" id="PRU00192"/>
    </source>
</evidence>
<dbReference type="PROSITE" id="PS51460">
    <property type="entry name" value="GAR"/>
    <property type="match status" value="1"/>
</dbReference>
<evidence type="ECO:0000259" key="21">
    <source>
        <dbReference type="PROSITE" id="PS50222"/>
    </source>
</evidence>
<dbReference type="GO" id="GO:0008017">
    <property type="term" value="F:microtubule binding"/>
    <property type="evidence" value="ECO:0007669"/>
    <property type="project" value="InterPro"/>
</dbReference>
<dbReference type="Pfam" id="PF21020">
    <property type="entry name" value="Spectrin_4"/>
    <property type="match status" value="1"/>
</dbReference>
<dbReference type="CDD" id="cd21240">
    <property type="entry name" value="CH_MACF1_rpt2"/>
    <property type="match status" value="1"/>
</dbReference>
<evidence type="ECO:0000256" key="14">
    <source>
        <dbReference type="ARBA" id="ARBA00023212"/>
    </source>
</evidence>
<dbReference type="InterPro" id="IPR002017">
    <property type="entry name" value="Spectrin_repeat"/>
</dbReference>
<dbReference type="SUPFAM" id="SSF143575">
    <property type="entry name" value="GAS2 domain-like"/>
    <property type="match status" value="1"/>
</dbReference>
<dbReference type="SMART" id="SM00054">
    <property type="entry name" value="EFh"/>
    <property type="match status" value="2"/>
</dbReference>
<accession>A0A974HY99</accession>
<dbReference type="SUPFAM" id="SSF47473">
    <property type="entry name" value="EF-hand"/>
    <property type="match status" value="1"/>
</dbReference>
<dbReference type="InterPro" id="IPR003108">
    <property type="entry name" value="GAR_dom"/>
</dbReference>
<feature type="compositionally biased region" description="Basic and acidic residues" evidence="18">
    <location>
        <begin position="2658"/>
        <end position="2683"/>
    </location>
</feature>
<dbReference type="Gene3D" id="1.10.238.10">
    <property type="entry name" value="EF-hand"/>
    <property type="match status" value="1"/>
</dbReference>
<dbReference type="SMART" id="SM00150">
    <property type="entry name" value="SPEC"/>
    <property type="match status" value="32"/>
</dbReference>
<dbReference type="FunFam" id="3.30.920.20:FF:000002">
    <property type="entry name" value="dystonin isoform X1"/>
    <property type="match status" value="1"/>
</dbReference>
<feature type="region of interest" description="Disordered" evidence="18">
    <location>
        <begin position="2564"/>
        <end position="2585"/>
    </location>
</feature>
<feature type="domain" description="GAR" evidence="22">
    <location>
        <begin position="6437"/>
        <end position="6515"/>
    </location>
</feature>
<dbReference type="FunFam" id="1.20.58.60:FF:000025">
    <property type="entry name" value="microtubule-actin cross-linking factor 1"/>
    <property type="match status" value="1"/>
</dbReference>
<dbReference type="PROSITE" id="PS50002">
    <property type="entry name" value="SH3"/>
    <property type="match status" value="1"/>
</dbReference>
<dbReference type="GO" id="GO:0014704">
    <property type="term" value="C:intercalated disc"/>
    <property type="evidence" value="ECO:0007669"/>
    <property type="project" value="TreeGrafter"/>
</dbReference>
<dbReference type="Gene3D" id="2.30.30.40">
    <property type="entry name" value="SH3 Domains"/>
    <property type="match status" value="1"/>
</dbReference>
<dbReference type="InterPro" id="IPR049538">
    <property type="entry name" value="PCN-like_spectrin-like_rpt"/>
</dbReference>
<evidence type="ECO:0000256" key="11">
    <source>
        <dbReference type="ARBA" id="ARBA00022837"/>
    </source>
</evidence>
<dbReference type="FunFam" id="1.20.58.60:FF:000014">
    <property type="entry name" value="microtubule-actin cross-linking factor 1"/>
    <property type="match status" value="1"/>
</dbReference>
<feature type="region of interest" description="Disordered" evidence="18">
    <location>
        <begin position="1832"/>
        <end position="1851"/>
    </location>
</feature>
<dbReference type="GO" id="GO:0042060">
    <property type="term" value="P:wound healing"/>
    <property type="evidence" value="ECO:0007669"/>
    <property type="project" value="TreeGrafter"/>
</dbReference>
<dbReference type="FunFam" id="2.30.30.40:FF:000011">
    <property type="entry name" value="Microtubule-actin cross-linking factor 1"/>
    <property type="match status" value="1"/>
</dbReference>
<dbReference type="Gene3D" id="1.20.58.1060">
    <property type="match status" value="1"/>
</dbReference>
<protein>
    <recommendedName>
        <fullName evidence="25">Microtubule actin crosslinking factor 1</fullName>
    </recommendedName>
</protein>
<dbReference type="FunFam" id="1.20.58.60:FF:000001">
    <property type="entry name" value="Microtubule-actin cross-linking factor 1"/>
    <property type="match status" value="3"/>
</dbReference>